<organism evidence="1 2">
    <name type="scientific">Mya arenaria</name>
    <name type="common">Soft-shell clam</name>
    <dbReference type="NCBI Taxonomy" id="6604"/>
    <lineage>
        <taxon>Eukaryota</taxon>
        <taxon>Metazoa</taxon>
        <taxon>Spiralia</taxon>
        <taxon>Lophotrochozoa</taxon>
        <taxon>Mollusca</taxon>
        <taxon>Bivalvia</taxon>
        <taxon>Autobranchia</taxon>
        <taxon>Heteroconchia</taxon>
        <taxon>Euheterodonta</taxon>
        <taxon>Imparidentia</taxon>
        <taxon>Neoheterodontei</taxon>
        <taxon>Myida</taxon>
        <taxon>Myoidea</taxon>
        <taxon>Myidae</taxon>
        <taxon>Mya</taxon>
    </lineage>
</organism>
<dbReference type="Proteomes" id="UP001164746">
    <property type="component" value="Chromosome 3"/>
</dbReference>
<name>A0ABY7DQZ9_MYAAR</name>
<evidence type="ECO:0000313" key="2">
    <source>
        <dbReference type="Proteomes" id="UP001164746"/>
    </source>
</evidence>
<dbReference type="EMBL" id="CP111014">
    <property type="protein sequence ID" value="WAQ99543.1"/>
    <property type="molecule type" value="Genomic_DNA"/>
</dbReference>
<sequence length="72" mass="8326">MRSWHILINFGSTATVTMPQPNIEMMKQLKEDRKKTFRTHLDRIKHCSNIQSKAAGLLFIPESGLTWADKNL</sequence>
<protein>
    <submittedName>
        <fullName evidence="1">Uncharacterized protein</fullName>
    </submittedName>
</protein>
<accession>A0ABY7DQZ9</accession>
<proteinExistence type="predicted"/>
<reference evidence="1" key="1">
    <citation type="submission" date="2022-11" db="EMBL/GenBank/DDBJ databases">
        <title>Centuries of genome instability and evolution in soft-shell clam transmissible cancer (bioRxiv).</title>
        <authorList>
            <person name="Hart S.F.M."/>
            <person name="Yonemitsu M.A."/>
            <person name="Giersch R.M."/>
            <person name="Beal B.F."/>
            <person name="Arriagada G."/>
            <person name="Davis B.W."/>
            <person name="Ostrander E.A."/>
            <person name="Goff S.P."/>
            <person name="Metzger M.J."/>
        </authorList>
    </citation>
    <scope>NUCLEOTIDE SEQUENCE</scope>
    <source>
        <strain evidence="1">MELC-2E11</strain>
        <tissue evidence="1">Siphon/mantle</tissue>
    </source>
</reference>
<keyword evidence="2" id="KW-1185">Reference proteome</keyword>
<gene>
    <name evidence="1" type="ORF">MAR_023916</name>
</gene>
<evidence type="ECO:0000313" key="1">
    <source>
        <dbReference type="EMBL" id="WAQ99543.1"/>
    </source>
</evidence>